<feature type="domain" description="Helix-turn-helix" evidence="2">
    <location>
        <begin position="26"/>
        <end position="73"/>
    </location>
</feature>
<dbReference type="Gene3D" id="1.10.10.10">
    <property type="entry name" value="Winged helix-like DNA-binding domain superfamily/Winged helix DNA-binding domain"/>
    <property type="match status" value="1"/>
</dbReference>
<name>A0A3G9IX66_9ACTN</name>
<dbReference type="AlphaFoldDB" id="A0A3G9IX66"/>
<evidence type="ECO:0000313" key="4">
    <source>
        <dbReference type="Proteomes" id="UP000271573"/>
    </source>
</evidence>
<proteinExistence type="predicted"/>
<dbReference type="OrthoDB" id="194758at2"/>
<feature type="compositionally biased region" description="Low complexity" evidence="1">
    <location>
        <begin position="92"/>
        <end position="106"/>
    </location>
</feature>
<dbReference type="RefSeq" id="WP_125565652.1">
    <property type="nucleotide sequence ID" value="NZ_AP019307.1"/>
</dbReference>
<dbReference type="Pfam" id="PF12728">
    <property type="entry name" value="HTH_17"/>
    <property type="match status" value="1"/>
</dbReference>
<evidence type="ECO:0000313" key="3">
    <source>
        <dbReference type="EMBL" id="BBH15764.1"/>
    </source>
</evidence>
<dbReference type="InterPro" id="IPR009061">
    <property type="entry name" value="DNA-bd_dom_put_sf"/>
</dbReference>
<organism evidence="3 4">
    <name type="scientific">Nocardioides baekrokdamisoli</name>
    <dbReference type="NCBI Taxonomy" id="1804624"/>
    <lineage>
        <taxon>Bacteria</taxon>
        <taxon>Bacillati</taxon>
        <taxon>Actinomycetota</taxon>
        <taxon>Actinomycetes</taxon>
        <taxon>Propionibacteriales</taxon>
        <taxon>Nocardioidaceae</taxon>
        <taxon>Nocardioides</taxon>
    </lineage>
</organism>
<accession>A0A3G9IX66</accession>
<evidence type="ECO:0000259" key="2">
    <source>
        <dbReference type="Pfam" id="PF12728"/>
    </source>
</evidence>
<gene>
    <name evidence="3" type="ORF">Back2_00510</name>
</gene>
<protein>
    <recommendedName>
        <fullName evidence="2">Helix-turn-helix domain-containing protein</fullName>
    </recommendedName>
</protein>
<dbReference type="SUPFAM" id="SSF46955">
    <property type="entry name" value="Putative DNA-binding domain"/>
    <property type="match status" value="1"/>
</dbReference>
<dbReference type="KEGG" id="nbe:Back2_00510"/>
<reference evidence="3 4" key="1">
    <citation type="submission" date="2018-11" db="EMBL/GenBank/DDBJ databases">
        <title>Complete genome sequence of Nocardioides baekrokdamisoli strain KCTC 39748.</title>
        <authorList>
            <person name="Kang S.W."/>
            <person name="Lee K.C."/>
            <person name="Kim K.K."/>
            <person name="Kim J.S."/>
            <person name="Kim D.S."/>
            <person name="Ko S.H."/>
            <person name="Yang S.H."/>
            <person name="Shin Y.K."/>
            <person name="Lee J.S."/>
        </authorList>
    </citation>
    <scope>NUCLEOTIDE SEQUENCE [LARGE SCALE GENOMIC DNA]</scope>
    <source>
        <strain evidence="3 4">KCTC 39748</strain>
    </source>
</reference>
<dbReference type="Proteomes" id="UP000271573">
    <property type="component" value="Chromosome"/>
</dbReference>
<dbReference type="InterPro" id="IPR041657">
    <property type="entry name" value="HTH_17"/>
</dbReference>
<feature type="compositionally biased region" description="Basic residues" evidence="1">
    <location>
        <begin position="107"/>
        <end position="117"/>
    </location>
</feature>
<dbReference type="InterPro" id="IPR036388">
    <property type="entry name" value="WH-like_DNA-bd_sf"/>
</dbReference>
<dbReference type="EMBL" id="AP019307">
    <property type="protein sequence ID" value="BBH15764.1"/>
    <property type="molecule type" value="Genomic_DNA"/>
</dbReference>
<sequence>MGTRDEHISATSDGDELLLRPVGEHEAAELLGLSRETLMAWRSRRPGYGPPYVKMGKSVRYRRKDLLDWMEARVDRGERTTVRIPTRGVARPPAQTAGATGRTGPTPRRKRVLTAPP</sequence>
<evidence type="ECO:0000256" key="1">
    <source>
        <dbReference type="SAM" id="MobiDB-lite"/>
    </source>
</evidence>
<feature type="region of interest" description="Disordered" evidence="1">
    <location>
        <begin position="86"/>
        <end position="117"/>
    </location>
</feature>
<keyword evidence="4" id="KW-1185">Reference proteome</keyword>